<keyword evidence="2" id="KW-1185">Reference proteome</keyword>
<proteinExistence type="predicted"/>
<sequence length="48" mass="5332">MLVEVSDYLVVRSIKGDMLTFLLLCLSLVLPISLALSIANRLLKPYPV</sequence>
<gene>
    <name evidence="1" type="ORF">J0A65_12350</name>
</gene>
<name>A0ABS3CW75_9ALTE</name>
<evidence type="ECO:0000313" key="2">
    <source>
        <dbReference type="Proteomes" id="UP000663992"/>
    </source>
</evidence>
<protein>
    <submittedName>
        <fullName evidence="1">Uncharacterized protein</fullName>
    </submittedName>
</protein>
<dbReference type="Proteomes" id="UP000663992">
    <property type="component" value="Unassembled WGS sequence"/>
</dbReference>
<accession>A0ABS3CW75</accession>
<organism evidence="1 2">
    <name type="scientific">Bowmanella yangjiangensis</name>
    <dbReference type="NCBI Taxonomy" id="2811230"/>
    <lineage>
        <taxon>Bacteria</taxon>
        <taxon>Pseudomonadati</taxon>
        <taxon>Pseudomonadota</taxon>
        <taxon>Gammaproteobacteria</taxon>
        <taxon>Alteromonadales</taxon>
        <taxon>Alteromonadaceae</taxon>
        <taxon>Bowmanella</taxon>
    </lineage>
</organism>
<dbReference type="RefSeq" id="WP_206594495.1">
    <property type="nucleotide sequence ID" value="NZ_JAFKCS010000011.1"/>
</dbReference>
<evidence type="ECO:0000313" key="1">
    <source>
        <dbReference type="EMBL" id="MBN7820661.1"/>
    </source>
</evidence>
<dbReference type="EMBL" id="JAFKCS010000011">
    <property type="protein sequence ID" value="MBN7820661.1"/>
    <property type="molecule type" value="Genomic_DNA"/>
</dbReference>
<comment type="caution">
    <text evidence="1">The sequence shown here is derived from an EMBL/GenBank/DDBJ whole genome shotgun (WGS) entry which is preliminary data.</text>
</comment>
<reference evidence="1 2" key="1">
    <citation type="submission" date="2021-03" db="EMBL/GenBank/DDBJ databases">
        <title>novel species isolated from a fishpond in China.</title>
        <authorList>
            <person name="Lu H."/>
            <person name="Cai Z."/>
        </authorList>
    </citation>
    <scope>NUCLEOTIDE SEQUENCE [LARGE SCALE GENOMIC DNA]</scope>
    <source>
        <strain evidence="1 2">Y57</strain>
    </source>
</reference>